<reference evidence="1 2" key="1">
    <citation type="journal article" date="2014" name="Nat. Commun.">
        <title>Klebsormidium flaccidum genome reveals primary factors for plant terrestrial adaptation.</title>
        <authorList>
            <person name="Hori K."/>
            <person name="Maruyama F."/>
            <person name="Fujisawa T."/>
            <person name="Togashi T."/>
            <person name="Yamamoto N."/>
            <person name="Seo M."/>
            <person name="Sato S."/>
            <person name="Yamada T."/>
            <person name="Mori H."/>
            <person name="Tajima N."/>
            <person name="Moriyama T."/>
            <person name="Ikeuchi M."/>
            <person name="Watanabe M."/>
            <person name="Wada H."/>
            <person name="Kobayashi K."/>
            <person name="Saito M."/>
            <person name="Masuda T."/>
            <person name="Sasaki-Sekimoto Y."/>
            <person name="Mashiguchi K."/>
            <person name="Awai K."/>
            <person name="Shimojima M."/>
            <person name="Masuda S."/>
            <person name="Iwai M."/>
            <person name="Nobusawa T."/>
            <person name="Narise T."/>
            <person name="Kondo S."/>
            <person name="Saito H."/>
            <person name="Sato R."/>
            <person name="Murakawa M."/>
            <person name="Ihara Y."/>
            <person name="Oshima-Yamada Y."/>
            <person name="Ohtaka K."/>
            <person name="Satoh M."/>
            <person name="Sonobe K."/>
            <person name="Ishii M."/>
            <person name="Ohtani R."/>
            <person name="Kanamori-Sato M."/>
            <person name="Honoki R."/>
            <person name="Miyazaki D."/>
            <person name="Mochizuki H."/>
            <person name="Umetsu J."/>
            <person name="Higashi K."/>
            <person name="Shibata D."/>
            <person name="Kamiya Y."/>
            <person name="Sato N."/>
            <person name="Nakamura Y."/>
            <person name="Tabata S."/>
            <person name="Ida S."/>
            <person name="Kurokawa K."/>
            <person name="Ohta H."/>
        </authorList>
    </citation>
    <scope>NUCLEOTIDE SEQUENCE [LARGE SCALE GENOMIC DNA]</scope>
    <source>
        <strain evidence="1 2">NIES-2285</strain>
    </source>
</reference>
<evidence type="ECO:0000313" key="2">
    <source>
        <dbReference type="Proteomes" id="UP000054558"/>
    </source>
</evidence>
<sequence>MRNSTALFALYIESSDRMANATRTLTFLLENLPGISIIIIEVGRPKLMELVRKLNSDHDERIDYEFIPDENPIFHRTKYLNIGLRKGSQQQQGESLLASRGDAFPLLDPSKRRTNERVLCTQEDRAHGRIQRKFSRREANGGMSRTNLVIVAAGDHSLHLEWFFAERSFDLWVIYYGEREEVRSKYESSCDRFFVEKGLKYEILRKVLTKVGDDVLNAYRNVWLPDDDIEMYYGQESVDTMFKVVEETGADIFQPAIGNVLTHPRAVQHFYSSGWSGSLLLKNALYHTVTKVEIMMHGFGNHTFVPVFMRALRDYPDLKAGWGLEDVLREYLKEAKRENGLTVVLDCVPAIHTKAVSEHSGLHAIGLNELVKIPKDIYKPQEILEVFMDQNRSTNEEIRMC</sequence>
<name>A0A1Y1IQX9_KLENI</name>
<dbReference type="Proteomes" id="UP000054558">
    <property type="component" value="Unassembled WGS sequence"/>
</dbReference>
<keyword evidence="2" id="KW-1185">Reference proteome</keyword>
<dbReference type="EMBL" id="DF237966">
    <property type="protein sequence ID" value="GAQ92452.1"/>
    <property type="molecule type" value="Genomic_DNA"/>
</dbReference>
<protein>
    <submittedName>
        <fullName evidence="1">Uncharacterized protein</fullName>
    </submittedName>
</protein>
<organism evidence="1 2">
    <name type="scientific">Klebsormidium nitens</name>
    <name type="common">Green alga</name>
    <name type="synonym">Ulothrix nitens</name>
    <dbReference type="NCBI Taxonomy" id="105231"/>
    <lineage>
        <taxon>Eukaryota</taxon>
        <taxon>Viridiplantae</taxon>
        <taxon>Streptophyta</taxon>
        <taxon>Klebsormidiophyceae</taxon>
        <taxon>Klebsormidiales</taxon>
        <taxon>Klebsormidiaceae</taxon>
        <taxon>Klebsormidium</taxon>
    </lineage>
</organism>
<evidence type="ECO:0000313" key="1">
    <source>
        <dbReference type="EMBL" id="GAQ92452.1"/>
    </source>
</evidence>
<gene>
    <name evidence="1" type="ORF">KFL_010170010</name>
</gene>
<proteinExistence type="predicted"/>
<dbReference type="AlphaFoldDB" id="A0A1Y1IQX9"/>
<accession>A0A1Y1IQX9</accession>